<organism evidence="3 4">
    <name type="scientific">Agromyces ramosus</name>
    <dbReference type="NCBI Taxonomy" id="33879"/>
    <lineage>
        <taxon>Bacteria</taxon>
        <taxon>Bacillati</taxon>
        <taxon>Actinomycetota</taxon>
        <taxon>Actinomycetes</taxon>
        <taxon>Micrococcales</taxon>
        <taxon>Microbacteriaceae</taxon>
        <taxon>Agromyces</taxon>
    </lineage>
</organism>
<comment type="caution">
    <text evidence="3">The sequence shown here is derived from an EMBL/GenBank/DDBJ whole genome shotgun (WGS) entry which is preliminary data.</text>
</comment>
<dbReference type="PROSITE" id="PS51257">
    <property type="entry name" value="PROKAR_LIPOPROTEIN"/>
    <property type="match status" value="1"/>
</dbReference>
<dbReference type="EMBL" id="JAUSYY010000001">
    <property type="protein sequence ID" value="MDQ0893842.1"/>
    <property type="molecule type" value="Genomic_DNA"/>
</dbReference>
<evidence type="ECO:0000313" key="4">
    <source>
        <dbReference type="Proteomes" id="UP001239083"/>
    </source>
</evidence>
<reference evidence="3 4" key="1">
    <citation type="submission" date="2023-07" db="EMBL/GenBank/DDBJ databases">
        <title>Comparative genomics of wheat-associated soil bacteria to identify genetic determinants of phenazine resistance.</title>
        <authorList>
            <person name="Mouncey N."/>
        </authorList>
    </citation>
    <scope>NUCLEOTIDE SEQUENCE [LARGE SCALE GENOMIC DNA]</scope>
    <source>
        <strain evidence="3 4">V3I3</strain>
    </source>
</reference>
<dbReference type="RefSeq" id="WP_307040600.1">
    <property type="nucleotide sequence ID" value="NZ_JAUSYY010000001.1"/>
</dbReference>
<feature type="compositionally biased region" description="Acidic residues" evidence="1">
    <location>
        <begin position="108"/>
        <end position="119"/>
    </location>
</feature>
<feature type="chain" id="PRO_5045134543" evidence="2">
    <location>
        <begin position="26"/>
        <end position="143"/>
    </location>
</feature>
<keyword evidence="4" id="KW-1185">Reference proteome</keyword>
<feature type="region of interest" description="Disordered" evidence="1">
    <location>
        <begin position="90"/>
        <end position="143"/>
    </location>
</feature>
<accession>A0ABU0R7X6</accession>
<evidence type="ECO:0000256" key="2">
    <source>
        <dbReference type="SAM" id="SignalP"/>
    </source>
</evidence>
<proteinExistence type="predicted"/>
<evidence type="ECO:0000313" key="3">
    <source>
        <dbReference type="EMBL" id="MDQ0893842.1"/>
    </source>
</evidence>
<sequence>MTRIRTIVPATMLAVSLALGLSACASSGAQLSADLHASVVQISERAATGDYAGALAELALLDRDVTSASDDGRLDSESERAIREAMELVRSDLEAAEIATTPTPEPEPAPEEGGDDEGNDGDKGNDDKGKGDKGKGEGKGNDG</sequence>
<feature type="compositionally biased region" description="Basic and acidic residues" evidence="1">
    <location>
        <begin position="120"/>
        <end position="143"/>
    </location>
</feature>
<protein>
    <submittedName>
        <fullName evidence="3">Uncharacterized protein</fullName>
    </submittedName>
</protein>
<keyword evidence="2" id="KW-0732">Signal</keyword>
<name>A0ABU0R7X6_9MICO</name>
<gene>
    <name evidence="3" type="ORF">QFZ26_001397</name>
</gene>
<dbReference type="Proteomes" id="UP001239083">
    <property type="component" value="Unassembled WGS sequence"/>
</dbReference>
<evidence type="ECO:0000256" key="1">
    <source>
        <dbReference type="SAM" id="MobiDB-lite"/>
    </source>
</evidence>
<feature type="signal peptide" evidence="2">
    <location>
        <begin position="1"/>
        <end position="25"/>
    </location>
</feature>